<reference evidence="4" key="1">
    <citation type="journal article" date="2012" name="Proc. Natl. Acad. Sci. U.S.A.">
        <title>Antigenic diversity is generated by distinct evolutionary mechanisms in African trypanosome species.</title>
        <authorList>
            <person name="Jackson A.P."/>
            <person name="Berry A."/>
            <person name="Aslett M."/>
            <person name="Allison H.C."/>
            <person name="Burton P."/>
            <person name="Vavrova-Anderson J."/>
            <person name="Brown R."/>
            <person name="Browne H."/>
            <person name="Corton N."/>
            <person name="Hauser H."/>
            <person name="Gamble J."/>
            <person name="Gilderthorp R."/>
            <person name="Marcello L."/>
            <person name="McQuillan J."/>
            <person name="Otto T.D."/>
            <person name="Quail M.A."/>
            <person name="Sanders M.J."/>
            <person name="van Tonder A."/>
            <person name="Ginger M.L."/>
            <person name="Field M.C."/>
            <person name="Barry J.D."/>
            <person name="Hertz-Fowler C."/>
            <person name="Berriman M."/>
        </authorList>
    </citation>
    <scope>NUCLEOTIDE SEQUENCE</scope>
    <source>
        <strain evidence="4">Y486</strain>
    </source>
</reference>
<feature type="region of interest" description="Disordered" evidence="2">
    <location>
        <begin position="56"/>
        <end position="143"/>
    </location>
</feature>
<feature type="compositionally biased region" description="Low complexity" evidence="2">
    <location>
        <begin position="68"/>
        <end position="79"/>
    </location>
</feature>
<feature type="non-terminal residue" evidence="4">
    <location>
        <position position="1"/>
    </location>
</feature>
<keyword evidence="1" id="KW-0862">Zinc</keyword>
<evidence type="ECO:0000313" key="4">
    <source>
        <dbReference type="EMBL" id="CCC52393.1"/>
    </source>
</evidence>
<dbReference type="PANTHER" id="PTHR19851">
    <property type="entry name" value="OS02G0203500 PROTEIN"/>
    <property type="match status" value="1"/>
</dbReference>
<evidence type="ECO:0000256" key="1">
    <source>
        <dbReference type="PROSITE-ProRule" id="PRU00723"/>
    </source>
</evidence>
<gene>
    <name evidence="4" type="ORF">TVY486_1014360</name>
</gene>
<name>G0U4M9_TRYVY</name>
<protein>
    <submittedName>
        <fullName evidence="4">Putative RNA-binding protein</fullName>
    </submittedName>
</protein>
<dbReference type="PANTHER" id="PTHR19851:SF7">
    <property type="entry name" value="F-BOX DOMAIN-CONTAINING PROTEIN"/>
    <property type="match status" value="1"/>
</dbReference>
<dbReference type="InterPro" id="IPR000571">
    <property type="entry name" value="Znf_CCCH"/>
</dbReference>
<evidence type="ECO:0000256" key="2">
    <source>
        <dbReference type="SAM" id="MobiDB-lite"/>
    </source>
</evidence>
<organism evidence="4">
    <name type="scientific">Trypanosoma vivax (strain Y486)</name>
    <dbReference type="NCBI Taxonomy" id="1055687"/>
    <lineage>
        <taxon>Eukaryota</taxon>
        <taxon>Discoba</taxon>
        <taxon>Euglenozoa</taxon>
        <taxon>Kinetoplastea</taxon>
        <taxon>Metakinetoplastina</taxon>
        <taxon>Trypanosomatida</taxon>
        <taxon>Trypanosomatidae</taxon>
        <taxon>Trypanosoma</taxon>
        <taxon>Duttonella</taxon>
    </lineage>
</organism>
<feature type="zinc finger region" description="C3H1-type" evidence="1">
    <location>
        <begin position="29"/>
        <end position="56"/>
    </location>
</feature>
<dbReference type="VEuPathDB" id="TriTrypDB:TvY486_1014360"/>
<dbReference type="GO" id="GO:0008270">
    <property type="term" value="F:zinc ion binding"/>
    <property type="evidence" value="ECO:0007669"/>
    <property type="project" value="UniProtKB-KW"/>
</dbReference>
<feature type="compositionally biased region" description="Polar residues" evidence="2">
    <location>
        <begin position="111"/>
        <end position="125"/>
    </location>
</feature>
<dbReference type="EMBL" id="HE573026">
    <property type="protein sequence ID" value="CCC52393.1"/>
    <property type="molecule type" value="Genomic_DNA"/>
</dbReference>
<dbReference type="AlphaFoldDB" id="G0U4M9"/>
<accession>G0U4M9</accession>
<keyword evidence="1" id="KW-0479">Metal-binding</keyword>
<sequence length="143" mass="15535">YGNKNSNRKHPCLRVYGRCNFLDDCTFADYPYGACLNFIKGKCRFGQQCKELHVALQPRHQERGGGSTSNTPGSTDPSGAGQSDAQAWSNTVEEKEVSARGKRTTRERAKSSTAKGDLTVQSGDVETTDEVESKTGESHAESA</sequence>
<keyword evidence="1" id="KW-0863">Zinc-finger</keyword>
<evidence type="ECO:0000259" key="3">
    <source>
        <dbReference type="PROSITE" id="PS50103"/>
    </source>
</evidence>
<feature type="compositionally biased region" description="Basic and acidic residues" evidence="2">
    <location>
        <begin position="92"/>
        <end position="110"/>
    </location>
</feature>
<proteinExistence type="predicted"/>
<feature type="compositionally biased region" description="Polar residues" evidence="2">
    <location>
        <begin position="80"/>
        <end position="91"/>
    </location>
</feature>
<feature type="domain" description="C3H1-type" evidence="3">
    <location>
        <begin position="29"/>
        <end position="56"/>
    </location>
</feature>
<dbReference type="PROSITE" id="PS50103">
    <property type="entry name" value="ZF_C3H1"/>
    <property type="match status" value="1"/>
</dbReference>
<feature type="compositionally biased region" description="Basic and acidic residues" evidence="2">
    <location>
        <begin position="131"/>
        <end position="143"/>
    </location>
</feature>